<protein>
    <recommendedName>
        <fullName evidence="6">Coproporphyrinogen III oxidase</fullName>
        <ecNumber evidence="6">1.3.3.15</ecNumber>
    </recommendedName>
</protein>
<dbReference type="Gene3D" id="3.50.50.60">
    <property type="entry name" value="FAD/NAD(P)-binding domain"/>
    <property type="match status" value="1"/>
</dbReference>
<dbReference type="PATRIC" id="fig|1813736.3.peg.1904"/>
<reference evidence="9" key="2">
    <citation type="submission" date="2016-04" db="EMBL/GenBank/DDBJ databases">
        <title>First Complete Genome Sequence of a Subdivision 6 Acidobacterium.</title>
        <authorList>
            <person name="Huang S."/>
            <person name="Vieira S."/>
            <person name="Bunk B."/>
            <person name="Riedel T."/>
            <person name="Sproeer C."/>
            <person name="Overmann J."/>
        </authorList>
    </citation>
    <scope>NUCLEOTIDE SEQUENCE [LARGE SCALE GENOMIC DNA]</scope>
    <source>
        <strain evidence="9">DSM 100886 HEG_-6_39</strain>
    </source>
</reference>
<organism evidence="8 9">
    <name type="scientific">Luteitalea pratensis</name>
    <dbReference type="NCBI Taxonomy" id="1855912"/>
    <lineage>
        <taxon>Bacteria</taxon>
        <taxon>Pseudomonadati</taxon>
        <taxon>Acidobacteriota</taxon>
        <taxon>Vicinamibacteria</taxon>
        <taxon>Vicinamibacterales</taxon>
        <taxon>Vicinamibacteraceae</taxon>
        <taxon>Luteitalea</taxon>
    </lineage>
</organism>
<evidence type="ECO:0000256" key="2">
    <source>
        <dbReference type="ARBA" id="ARBA00022630"/>
    </source>
</evidence>
<sequence length="481" mass="51037">MSPTDSATARRRVAIVGGGIAGLSVAHALLAQGAGAQGIAVSVLERAPRPGGHIRTENVDGFLCEWGPNGFLDNAPATLALARDLGLDAQLQPSDDRSRTRFIFRGGRVLPVPGGPVGLVGSRLLSWPAKLRLAMEPFARPRPGGDETIHAFASRRIGVEAADVLVDSMVSGIFGGDARELSLRACFPKMWTLETEHGGLVRAMIARRRQQPRRRGEAMGTPLGRLTSFRGGAEDLVRGLTTRLGDVVRTGVEVCQMTGGLGRYQLNIDGQAPVEADAVVLASGAATTATMVRALDTPLADTLEAMPTASMVVVCLGYATCAVGHPLNGFGYLIPRNEGMRTLGVLWDSSVYPGRAPEGHVLMRVMLGGATDPDAVDLDDATVLDVVRRELRVAMGVDATPHIVRIVRHRTGIPQYTVGHLDRLARAEARLARWPGLVLAGNAYRGVSINACIADAQTVATRVLSHCAAVRTEHRPTRLGV</sequence>
<comment type="subcellular location">
    <subcellularLocation>
        <location evidence="6">Cytoplasm</location>
    </subcellularLocation>
</comment>
<dbReference type="Pfam" id="PF01593">
    <property type="entry name" value="Amino_oxidase"/>
    <property type="match status" value="1"/>
</dbReference>
<comment type="pathway">
    <text evidence="6">Porphyrin-containing compound metabolism; protoheme biosynthesis.</text>
</comment>
<dbReference type="RefSeq" id="WP_110170439.1">
    <property type="nucleotide sequence ID" value="NZ_CP015136.1"/>
</dbReference>
<dbReference type="PANTHER" id="PTHR42923:SF3">
    <property type="entry name" value="PROTOPORPHYRINOGEN OXIDASE"/>
    <property type="match status" value="1"/>
</dbReference>
<dbReference type="SUPFAM" id="SSF54373">
    <property type="entry name" value="FAD-linked reductases, C-terminal domain"/>
    <property type="match status" value="1"/>
</dbReference>
<dbReference type="GO" id="GO:0004729">
    <property type="term" value="F:oxygen-dependent protoporphyrinogen oxidase activity"/>
    <property type="evidence" value="ECO:0007669"/>
    <property type="project" value="UniProtKB-UniRule"/>
</dbReference>
<feature type="domain" description="Amine oxidase" evidence="7">
    <location>
        <begin position="20"/>
        <end position="464"/>
    </location>
</feature>
<name>A0A143PK39_LUTPR</name>
<evidence type="ECO:0000313" key="8">
    <source>
        <dbReference type="EMBL" id="AMY08613.1"/>
    </source>
</evidence>
<reference evidence="8 9" key="1">
    <citation type="journal article" date="2016" name="Genome Announc.">
        <title>First Complete Genome Sequence of a Subdivision 6 Acidobacterium Strain.</title>
        <authorList>
            <person name="Huang S."/>
            <person name="Vieira S."/>
            <person name="Bunk B."/>
            <person name="Riedel T."/>
            <person name="Sproer C."/>
            <person name="Overmann J."/>
        </authorList>
    </citation>
    <scope>NUCLEOTIDE SEQUENCE [LARGE SCALE GENOMIC DNA]</scope>
    <source>
        <strain evidence="9">DSM 100886 HEG_-6_39</strain>
    </source>
</reference>
<evidence type="ECO:0000256" key="3">
    <source>
        <dbReference type="ARBA" id="ARBA00022827"/>
    </source>
</evidence>
<evidence type="ECO:0000259" key="7">
    <source>
        <dbReference type="Pfam" id="PF01593"/>
    </source>
</evidence>
<dbReference type="Gene3D" id="3.90.660.20">
    <property type="entry name" value="Protoporphyrinogen oxidase, mitochondrial, domain 2"/>
    <property type="match status" value="1"/>
</dbReference>
<dbReference type="GO" id="GO:0005737">
    <property type="term" value="C:cytoplasm"/>
    <property type="evidence" value="ECO:0007669"/>
    <property type="project" value="UniProtKB-SubCell"/>
</dbReference>
<evidence type="ECO:0000256" key="4">
    <source>
        <dbReference type="ARBA" id="ARBA00023002"/>
    </source>
</evidence>
<dbReference type="SUPFAM" id="SSF51905">
    <property type="entry name" value="FAD/NAD(P)-binding domain"/>
    <property type="match status" value="1"/>
</dbReference>
<keyword evidence="3 6" id="KW-0274">FAD</keyword>
<dbReference type="InterPro" id="IPR004572">
    <property type="entry name" value="Protoporphyrinogen_oxidase"/>
</dbReference>
<dbReference type="GO" id="GO:0006783">
    <property type="term" value="P:heme biosynthetic process"/>
    <property type="evidence" value="ECO:0007669"/>
    <property type="project" value="UniProtKB-UniRule"/>
</dbReference>
<keyword evidence="2 6" id="KW-0285">Flavoprotein</keyword>
<dbReference type="Proteomes" id="UP000076079">
    <property type="component" value="Chromosome"/>
</dbReference>
<dbReference type="InterPro" id="IPR002937">
    <property type="entry name" value="Amino_oxidase"/>
</dbReference>
<evidence type="ECO:0000256" key="1">
    <source>
        <dbReference type="ARBA" id="ARBA00001974"/>
    </source>
</evidence>
<comment type="catalytic activity">
    <reaction evidence="6">
        <text>coproporphyrinogen III + 3 O2 = coproporphyrin III + 3 H2O2</text>
        <dbReference type="Rhea" id="RHEA:43436"/>
        <dbReference type="ChEBI" id="CHEBI:15379"/>
        <dbReference type="ChEBI" id="CHEBI:16240"/>
        <dbReference type="ChEBI" id="CHEBI:57309"/>
        <dbReference type="ChEBI" id="CHEBI:131725"/>
        <dbReference type="EC" id="1.3.3.15"/>
    </reaction>
</comment>
<keyword evidence="5 6" id="KW-0350">Heme biosynthesis</keyword>
<comment type="cofactor">
    <cofactor evidence="1 6">
        <name>FAD</name>
        <dbReference type="ChEBI" id="CHEBI:57692"/>
    </cofactor>
</comment>
<keyword evidence="6" id="KW-0963">Cytoplasm</keyword>
<dbReference type="NCBIfam" id="TIGR00562">
    <property type="entry name" value="proto_IX_ox"/>
    <property type="match status" value="1"/>
</dbReference>
<accession>A0A143PK39</accession>
<keyword evidence="9" id="KW-1185">Reference proteome</keyword>
<evidence type="ECO:0000256" key="5">
    <source>
        <dbReference type="ARBA" id="ARBA00023133"/>
    </source>
</evidence>
<dbReference type="Gene3D" id="1.10.3110.10">
    <property type="entry name" value="protoporphyrinogen ix oxidase, domain 3"/>
    <property type="match status" value="1"/>
</dbReference>
<comment type="function">
    <text evidence="6">Involved in coproporphyrin-dependent heme b biosynthesis. Catalyzes the oxidation of coproporphyrinogen III to coproporphyrin III.</text>
</comment>
<comment type="similarity">
    <text evidence="6">Belongs to the protoporphyrinogen/coproporphyrinogen oxidase family. Coproporphyrinogen III oxidase subfamily.</text>
</comment>
<dbReference type="UniPathway" id="UPA00252"/>
<gene>
    <name evidence="8" type="primary">hemY_1</name>
    <name evidence="8" type="ORF">LuPra_01817</name>
</gene>
<evidence type="ECO:0000256" key="6">
    <source>
        <dbReference type="RuleBase" id="RU364052"/>
    </source>
</evidence>
<dbReference type="OrthoDB" id="9805195at2"/>
<dbReference type="STRING" id="1855912.LuPra_01817"/>
<keyword evidence="4 6" id="KW-0560">Oxidoreductase</keyword>
<dbReference type="PANTHER" id="PTHR42923">
    <property type="entry name" value="PROTOPORPHYRINOGEN OXIDASE"/>
    <property type="match status" value="1"/>
</dbReference>
<dbReference type="EC" id="1.3.3.15" evidence="6"/>
<dbReference type="EMBL" id="CP015136">
    <property type="protein sequence ID" value="AMY08613.1"/>
    <property type="molecule type" value="Genomic_DNA"/>
</dbReference>
<evidence type="ECO:0000313" key="9">
    <source>
        <dbReference type="Proteomes" id="UP000076079"/>
    </source>
</evidence>
<dbReference type="InterPro" id="IPR036188">
    <property type="entry name" value="FAD/NAD-bd_sf"/>
</dbReference>
<dbReference type="InterPro" id="IPR050464">
    <property type="entry name" value="Zeta_carotene_desat/Oxidored"/>
</dbReference>
<proteinExistence type="inferred from homology"/>
<dbReference type="KEGG" id="abac:LuPra_01817"/>
<dbReference type="AlphaFoldDB" id="A0A143PK39"/>